<dbReference type="SUPFAM" id="SSF56219">
    <property type="entry name" value="DNase I-like"/>
    <property type="match status" value="1"/>
</dbReference>
<accession>A0A5E4M2U3</accession>
<keyword evidence="3" id="KW-1185">Reference proteome</keyword>
<dbReference type="PANTHER" id="PTHR33273">
    <property type="entry name" value="DOMAIN-CONTAINING PROTEIN, PUTATIVE-RELATED"/>
    <property type="match status" value="1"/>
</dbReference>
<keyword evidence="2" id="KW-0269">Exonuclease</keyword>
<evidence type="ECO:0000313" key="2">
    <source>
        <dbReference type="EMBL" id="VVC26366.1"/>
    </source>
</evidence>
<dbReference type="Proteomes" id="UP000325440">
    <property type="component" value="Unassembled WGS sequence"/>
</dbReference>
<sequence>MEFLDALETSVRTSTVPVLVSGDFNAHSSVWGSPREDRRGELLLDMLAANNLIVCNVGNSPPFVRGASGTHIDVTVASESLAPRVRNWRVFDEESLSLHRYIYFEIDDGGRRPRLQTMENSGWQIRKLSLQKLEDAVKSEDGGELVAKTPIAEDIDSFAKVLERIVDKCMPKRGRQSNRRPVHWWSEELAECRRICNSDRRKYQRKRRRSGDEQCIEEAQVYKAIRSKLTIAIKTVKEKCRIELCREV</sequence>
<evidence type="ECO:0000259" key="1">
    <source>
        <dbReference type="Pfam" id="PF14529"/>
    </source>
</evidence>
<dbReference type="Pfam" id="PF14529">
    <property type="entry name" value="Exo_endo_phos_2"/>
    <property type="match status" value="1"/>
</dbReference>
<gene>
    <name evidence="2" type="ORF">CINCED_3A023886</name>
</gene>
<dbReference type="Gene3D" id="3.60.10.10">
    <property type="entry name" value="Endonuclease/exonuclease/phosphatase"/>
    <property type="match status" value="1"/>
</dbReference>
<dbReference type="InterPro" id="IPR036691">
    <property type="entry name" value="Endo/exonu/phosph_ase_sf"/>
</dbReference>
<evidence type="ECO:0000313" key="3">
    <source>
        <dbReference type="Proteomes" id="UP000325440"/>
    </source>
</evidence>
<dbReference type="InterPro" id="IPR005135">
    <property type="entry name" value="Endo/exonuclease/phosphatase"/>
</dbReference>
<keyword evidence="2" id="KW-0378">Hydrolase</keyword>
<dbReference type="OrthoDB" id="6630564at2759"/>
<dbReference type="GO" id="GO:0004519">
    <property type="term" value="F:endonuclease activity"/>
    <property type="evidence" value="ECO:0007669"/>
    <property type="project" value="UniProtKB-KW"/>
</dbReference>
<keyword evidence="2" id="KW-0255">Endonuclease</keyword>
<feature type="domain" description="Endonuclease/exonuclease/phosphatase" evidence="1">
    <location>
        <begin position="3"/>
        <end position="103"/>
    </location>
</feature>
<name>A0A5E4M2U3_9HEMI</name>
<protein>
    <submittedName>
        <fullName evidence="2">Endonuclease/exonuclease/phosphatase</fullName>
    </submittedName>
</protein>
<reference evidence="2 3" key="1">
    <citation type="submission" date="2019-08" db="EMBL/GenBank/DDBJ databases">
        <authorList>
            <person name="Alioto T."/>
            <person name="Alioto T."/>
            <person name="Gomez Garrido J."/>
        </authorList>
    </citation>
    <scope>NUCLEOTIDE SEQUENCE [LARGE SCALE GENOMIC DNA]</scope>
</reference>
<organism evidence="2 3">
    <name type="scientific">Cinara cedri</name>
    <dbReference type="NCBI Taxonomy" id="506608"/>
    <lineage>
        <taxon>Eukaryota</taxon>
        <taxon>Metazoa</taxon>
        <taxon>Ecdysozoa</taxon>
        <taxon>Arthropoda</taxon>
        <taxon>Hexapoda</taxon>
        <taxon>Insecta</taxon>
        <taxon>Pterygota</taxon>
        <taxon>Neoptera</taxon>
        <taxon>Paraneoptera</taxon>
        <taxon>Hemiptera</taxon>
        <taxon>Sternorrhyncha</taxon>
        <taxon>Aphidomorpha</taxon>
        <taxon>Aphidoidea</taxon>
        <taxon>Aphididae</taxon>
        <taxon>Lachninae</taxon>
        <taxon>Cinara</taxon>
    </lineage>
</organism>
<dbReference type="PANTHER" id="PTHR33273:SF4">
    <property type="entry name" value="ENDONUCLEASE_EXONUCLEASE_PHOSPHATASE DOMAIN-CONTAINING PROTEIN"/>
    <property type="match status" value="1"/>
</dbReference>
<keyword evidence="2" id="KW-0540">Nuclease</keyword>
<dbReference type="GO" id="GO:0004527">
    <property type="term" value="F:exonuclease activity"/>
    <property type="evidence" value="ECO:0007669"/>
    <property type="project" value="UniProtKB-KW"/>
</dbReference>
<proteinExistence type="predicted"/>
<dbReference type="AlphaFoldDB" id="A0A5E4M2U3"/>
<dbReference type="EMBL" id="CABPRJ010000031">
    <property type="protein sequence ID" value="VVC26366.1"/>
    <property type="molecule type" value="Genomic_DNA"/>
</dbReference>